<evidence type="ECO:0000313" key="2">
    <source>
        <dbReference type="EMBL" id="KAK4717990.1"/>
    </source>
</evidence>
<dbReference type="InterPro" id="IPR032675">
    <property type="entry name" value="LRR_dom_sf"/>
</dbReference>
<dbReference type="GO" id="GO:0031146">
    <property type="term" value="P:SCF-dependent proteasomal ubiquitin-dependent protein catabolic process"/>
    <property type="evidence" value="ECO:0007669"/>
    <property type="project" value="TreeGrafter"/>
</dbReference>
<accession>A0AAV9KZG9</accession>
<feature type="chain" id="PRO_5043519062" evidence="1">
    <location>
        <begin position="25"/>
        <end position="269"/>
    </location>
</feature>
<dbReference type="AlphaFoldDB" id="A0AAV9KZG9"/>
<keyword evidence="3" id="KW-1185">Reference proteome</keyword>
<dbReference type="PANTHER" id="PTHR13318">
    <property type="entry name" value="PARTNER OF PAIRED, ISOFORM B-RELATED"/>
    <property type="match status" value="1"/>
</dbReference>
<dbReference type="EMBL" id="JAWPEI010000008">
    <property type="protein sequence ID" value="KAK4717990.1"/>
    <property type="molecule type" value="Genomic_DNA"/>
</dbReference>
<name>A0AAV9KZG9_9SOLN</name>
<reference evidence="2 3" key="1">
    <citation type="submission" date="2023-10" db="EMBL/GenBank/DDBJ databases">
        <title>Genome-Wide Identification Analysis in wild type Solanum Pinnatisectum Reveals Some Genes Defensing Phytophthora Infestans.</title>
        <authorList>
            <person name="Sun C."/>
        </authorList>
    </citation>
    <scope>NUCLEOTIDE SEQUENCE [LARGE SCALE GENOMIC DNA]</scope>
    <source>
        <strain evidence="2">LQN</strain>
        <tissue evidence="2">Leaf</tissue>
    </source>
</reference>
<dbReference type="SMART" id="SM00367">
    <property type="entry name" value="LRR_CC"/>
    <property type="match status" value="2"/>
</dbReference>
<protein>
    <submittedName>
        <fullName evidence="2">Uncharacterized protein</fullName>
    </submittedName>
</protein>
<keyword evidence="1" id="KW-0732">Signal</keyword>
<evidence type="ECO:0000313" key="3">
    <source>
        <dbReference type="Proteomes" id="UP001311915"/>
    </source>
</evidence>
<feature type="signal peptide" evidence="1">
    <location>
        <begin position="1"/>
        <end position="24"/>
    </location>
</feature>
<organism evidence="2 3">
    <name type="scientific">Solanum pinnatisectum</name>
    <name type="common">tansyleaf nightshade</name>
    <dbReference type="NCBI Taxonomy" id="50273"/>
    <lineage>
        <taxon>Eukaryota</taxon>
        <taxon>Viridiplantae</taxon>
        <taxon>Streptophyta</taxon>
        <taxon>Embryophyta</taxon>
        <taxon>Tracheophyta</taxon>
        <taxon>Spermatophyta</taxon>
        <taxon>Magnoliopsida</taxon>
        <taxon>eudicotyledons</taxon>
        <taxon>Gunneridae</taxon>
        <taxon>Pentapetalae</taxon>
        <taxon>asterids</taxon>
        <taxon>lamiids</taxon>
        <taxon>Solanales</taxon>
        <taxon>Solanaceae</taxon>
        <taxon>Solanoideae</taxon>
        <taxon>Solaneae</taxon>
        <taxon>Solanum</taxon>
    </lineage>
</organism>
<dbReference type="GO" id="GO:0019005">
    <property type="term" value="C:SCF ubiquitin ligase complex"/>
    <property type="evidence" value="ECO:0007669"/>
    <property type="project" value="TreeGrafter"/>
</dbReference>
<evidence type="ECO:0000256" key="1">
    <source>
        <dbReference type="SAM" id="SignalP"/>
    </source>
</evidence>
<dbReference type="Gene3D" id="3.80.10.10">
    <property type="entry name" value="Ribonuclease Inhibitor"/>
    <property type="match status" value="1"/>
</dbReference>
<sequence length="269" mass="30316">MYISFYSNLCLMFLIFWFSENGDFFQASYPSSKQSSLLLSHGKNWNVNFPFQKRICTTTASQNFEQRNHPTIEILLNECLFEVFKHLPSVQERSACACVSKRYLMLLSNIRKDEIAESNGIEGEGYLVKSLFGREPTYFRLTAIVVGTTNRGSLAKLPIRGNNHCLGVTDIGLKDIARGCPTLRDLSLWNVSFVGDKGLSEISIGCHLLEKLDLFQCPTITDKSLLDIAKNCRAMTTLTVDSYSNIGNDLLKVVLSEPKDYCIKKLSTH</sequence>
<dbReference type="SUPFAM" id="SSF52047">
    <property type="entry name" value="RNI-like"/>
    <property type="match status" value="1"/>
</dbReference>
<comment type="caution">
    <text evidence="2">The sequence shown here is derived from an EMBL/GenBank/DDBJ whole genome shotgun (WGS) entry which is preliminary data.</text>
</comment>
<dbReference type="InterPro" id="IPR006553">
    <property type="entry name" value="Leu-rich_rpt_Cys-con_subtyp"/>
</dbReference>
<proteinExistence type="predicted"/>
<dbReference type="Proteomes" id="UP001311915">
    <property type="component" value="Unassembled WGS sequence"/>
</dbReference>
<gene>
    <name evidence="2" type="ORF">R3W88_016328</name>
</gene>